<reference evidence="9 10" key="1">
    <citation type="journal article" date="2023" name="Microbiol. Spectr.">
        <title>Symbiosis of Carpenter Bees with Uncharacterized Lactic Acid Bacteria Showing NAD Auxotrophy.</title>
        <authorList>
            <person name="Kawasaki S."/>
            <person name="Ozawa K."/>
            <person name="Mori T."/>
            <person name="Yamamoto A."/>
            <person name="Ito M."/>
            <person name="Ohkuma M."/>
            <person name="Sakamoto M."/>
            <person name="Matsutani M."/>
        </authorList>
    </citation>
    <scope>NUCLEOTIDE SEQUENCE [LARGE SCALE GENOMIC DNA]</scope>
    <source>
        <strain evidence="9 10">XA3</strain>
    </source>
</reference>
<evidence type="ECO:0000256" key="1">
    <source>
        <dbReference type="ARBA" id="ARBA00001933"/>
    </source>
</evidence>
<sequence length="381" mass="42027">MIYFDNSATTPIAPGVLDTYLKVAQNFPGNPSSLHQLGRKAAEVLELSRKQLKDLLKLTTKEILFTSGGSEGDNDVIKGVALARKISGRHLIVSAVEHDAVLQSAHQLEKLGFEVTYLAPNHDGIIEPSVLKEAIRPDTILVSIMAVNNEIGVIEPLNELAQVMKEHPQIVFHVDAVQAVGKNLEELYLNPRIDFATFSAHKFHGPRGVGFIIYNPHRHLMPIISGGGQEKNLRSGTENVAAIAAMVKAFRLEVADAKVTQTKYHEMKKRLLSFLNQNTGFYVVSKDSPIYTPSIISFAVKGVKGETIVHYLESQDIYLSTTSACSSQNHRPSHVLKSMNLPEEVMTGALRVSLGSQNTIDEMNIFINNLNKMKDDIKVIN</sequence>
<dbReference type="Gene3D" id="3.90.1150.10">
    <property type="entry name" value="Aspartate Aminotransferase, domain 1"/>
    <property type="match status" value="1"/>
</dbReference>
<dbReference type="InterPro" id="IPR015422">
    <property type="entry name" value="PyrdxlP-dep_Trfase_small"/>
</dbReference>
<dbReference type="AlphaFoldDB" id="A0AAU9DEI3"/>
<dbReference type="Pfam" id="PF00266">
    <property type="entry name" value="Aminotran_5"/>
    <property type="match status" value="1"/>
</dbReference>
<keyword evidence="5" id="KW-0408">Iron</keyword>
<dbReference type="InterPro" id="IPR016454">
    <property type="entry name" value="Cysteine_dSase"/>
</dbReference>
<dbReference type="InterPro" id="IPR000192">
    <property type="entry name" value="Aminotrans_V_dom"/>
</dbReference>
<dbReference type="RefSeq" id="WP_317636579.1">
    <property type="nucleotide sequence ID" value="NZ_AP026802.1"/>
</dbReference>
<keyword evidence="6" id="KW-0411">Iron-sulfur</keyword>
<dbReference type="EMBL" id="AP026802">
    <property type="protein sequence ID" value="BDR58290.1"/>
    <property type="molecule type" value="Genomic_DNA"/>
</dbReference>
<evidence type="ECO:0000256" key="6">
    <source>
        <dbReference type="ARBA" id="ARBA00023014"/>
    </source>
</evidence>
<gene>
    <name evidence="9" type="primary">nifS_2</name>
    <name evidence="9" type="ORF">XA3_07310</name>
</gene>
<evidence type="ECO:0000313" key="9">
    <source>
        <dbReference type="EMBL" id="BDR58290.1"/>
    </source>
</evidence>
<evidence type="ECO:0000256" key="4">
    <source>
        <dbReference type="ARBA" id="ARBA00022898"/>
    </source>
</evidence>
<evidence type="ECO:0000313" key="10">
    <source>
        <dbReference type="Proteomes" id="UP001321861"/>
    </source>
</evidence>
<dbReference type="GO" id="GO:0051536">
    <property type="term" value="F:iron-sulfur cluster binding"/>
    <property type="evidence" value="ECO:0007669"/>
    <property type="project" value="UniProtKB-KW"/>
</dbReference>
<keyword evidence="9" id="KW-0032">Aminotransferase</keyword>
<keyword evidence="3" id="KW-0479">Metal-binding</keyword>
<evidence type="ECO:0000256" key="7">
    <source>
        <dbReference type="RuleBase" id="RU004504"/>
    </source>
</evidence>
<dbReference type="GO" id="GO:0008483">
    <property type="term" value="F:transaminase activity"/>
    <property type="evidence" value="ECO:0007669"/>
    <property type="project" value="UniProtKB-KW"/>
</dbReference>
<keyword evidence="4" id="KW-0663">Pyridoxal phosphate</keyword>
<dbReference type="PANTHER" id="PTHR11601:SF50">
    <property type="entry name" value="CYSTEINE DESULFURASE ISCS 2-RELATED"/>
    <property type="match status" value="1"/>
</dbReference>
<evidence type="ECO:0000256" key="5">
    <source>
        <dbReference type="ARBA" id="ARBA00023004"/>
    </source>
</evidence>
<dbReference type="SUPFAM" id="SSF53383">
    <property type="entry name" value="PLP-dependent transferases"/>
    <property type="match status" value="1"/>
</dbReference>
<dbReference type="InterPro" id="IPR015424">
    <property type="entry name" value="PyrdxlP-dep_Trfase"/>
</dbReference>
<dbReference type="Gene3D" id="1.10.260.50">
    <property type="match status" value="1"/>
</dbReference>
<comment type="similarity">
    <text evidence="2">Belongs to the class-V pyridoxal-phosphate-dependent aminotransferase family. NifS/IscS subfamily.</text>
</comment>
<evidence type="ECO:0000259" key="8">
    <source>
        <dbReference type="Pfam" id="PF00266"/>
    </source>
</evidence>
<dbReference type="PIRSF" id="PIRSF005572">
    <property type="entry name" value="NifS"/>
    <property type="match status" value="1"/>
</dbReference>
<dbReference type="InterPro" id="IPR015421">
    <property type="entry name" value="PyrdxlP-dep_Trfase_major"/>
</dbReference>
<dbReference type="PROSITE" id="PS00595">
    <property type="entry name" value="AA_TRANSFER_CLASS_5"/>
    <property type="match status" value="1"/>
</dbReference>
<keyword evidence="9" id="KW-0808">Transferase</keyword>
<accession>A0AAU9DEI3</accession>
<dbReference type="GO" id="GO:0046872">
    <property type="term" value="F:metal ion binding"/>
    <property type="evidence" value="ECO:0007669"/>
    <property type="project" value="UniProtKB-KW"/>
</dbReference>
<comment type="cofactor">
    <cofactor evidence="1 7">
        <name>pyridoxal 5'-phosphate</name>
        <dbReference type="ChEBI" id="CHEBI:597326"/>
    </cofactor>
</comment>
<organism evidence="9 10">
    <name type="scientific">Xylocopilactobacillus apicola</name>
    <dbReference type="NCBI Taxonomy" id="2932184"/>
    <lineage>
        <taxon>Bacteria</taxon>
        <taxon>Bacillati</taxon>
        <taxon>Bacillota</taxon>
        <taxon>Bacilli</taxon>
        <taxon>Lactobacillales</taxon>
        <taxon>Lactobacillaceae</taxon>
        <taxon>Xylocopilactobacillus</taxon>
    </lineage>
</organism>
<feature type="domain" description="Aminotransferase class V" evidence="8">
    <location>
        <begin position="2"/>
        <end position="364"/>
    </location>
</feature>
<evidence type="ECO:0000256" key="2">
    <source>
        <dbReference type="ARBA" id="ARBA00006490"/>
    </source>
</evidence>
<evidence type="ECO:0000256" key="3">
    <source>
        <dbReference type="ARBA" id="ARBA00022723"/>
    </source>
</evidence>
<name>A0AAU9DEI3_9LACO</name>
<dbReference type="KEGG" id="xap:XA3_07310"/>
<dbReference type="InterPro" id="IPR020578">
    <property type="entry name" value="Aminotrans_V_PyrdxlP_BS"/>
</dbReference>
<proteinExistence type="inferred from homology"/>
<dbReference type="Proteomes" id="UP001321861">
    <property type="component" value="Chromosome"/>
</dbReference>
<keyword evidence="10" id="KW-1185">Reference proteome</keyword>
<dbReference type="PANTHER" id="PTHR11601">
    <property type="entry name" value="CYSTEINE DESULFURYLASE FAMILY MEMBER"/>
    <property type="match status" value="1"/>
</dbReference>
<dbReference type="Gene3D" id="3.40.640.10">
    <property type="entry name" value="Type I PLP-dependent aspartate aminotransferase-like (Major domain)"/>
    <property type="match status" value="1"/>
</dbReference>
<protein>
    <submittedName>
        <fullName evidence="9">Aminotransferase V</fullName>
    </submittedName>
</protein>